<dbReference type="InterPro" id="IPR037066">
    <property type="entry name" value="Plug_dom_sf"/>
</dbReference>
<dbReference type="KEGG" id="fki:FK004_04210"/>
<evidence type="ECO:0000313" key="15">
    <source>
        <dbReference type="EMBL" id="AWG24494.1"/>
    </source>
</evidence>
<feature type="domain" description="TonB-dependent receptor-like beta-barrel" evidence="13">
    <location>
        <begin position="262"/>
        <end position="674"/>
    </location>
</feature>
<evidence type="ECO:0000256" key="8">
    <source>
        <dbReference type="ARBA" id="ARBA00023170"/>
    </source>
</evidence>
<organism evidence="15 16">
    <name type="scientific">Flavobacterium kingsejongi</name>
    <dbReference type="NCBI Taxonomy" id="1678728"/>
    <lineage>
        <taxon>Bacteria</taxon>
        <taxon>Pseudomonadati</taxon>
        <taxon>Bacteroidota</taxon>
        <taxon>Flavobacteriia</taxon>
        <taxon>Flavobacteriales</taxon>
        <taxon>Flavobacteriaceae</taxon>
        <taxon>Flavobacterium</taxon>
    </lineage>
</organism>
<keyword evidence="16" id="KW-1185">Reference proteome</keyword>
<evidence type="ECO:0000256" key="5">
    <source>
        <dbReference type="ARBA" id="ARBA00022729"/>
    </source>
</evidence>
<evidence type="ECO:0000256" key="10">
    <source>
        <dbReference type="PROSITE-ProRule" id="PRU01360"/>
    </source>
</evidence>
<dbReference type="GO" id="GO:0009279">
    <property type="term" value="C:cell outer membrane"/>
    <property type="evidence" value="ECO:0007669"/>
    <property type="project" value="UniProtKB-SubCell"/>
</dbReference>
<dbReference type="Gene3D" id="2.40.170.20">
    <property type="entry name" value="TonB-dependent receptor, beta-barrel domain"/>
    <property type="match status" value="1"/>
</dbReference>
<dbReference type="GO" id="GO:0044718">
    <property type="term" value="P:siderophore transmembrane transport"/>
    <property type="evidence" value="ECO:0007669"/>
    <property type="project" value="TreeGrafter"/>
</dbReference>
<keyword evidence="8 15" id="KW-0675">Receptor</keyword>
<comment type="similarity">
    <text evidence="10 11">Belongs to the TonB-dependent receptor family.</text>
</comment>
<keyword evidence="2 10" id="KW-0813">Transport</keyword>
<evidence type="ECO:0000256" key="6">
    <source>
        <dbReference type="ARBA" id="ARBA00023077"/>
    </source>
</evidence>
<dbReference type="AlphaFoldDB" id="A0A2S1LL58"/>
<evidence type="ECO:0000256" key="11">
    <source>
        <dbReference type="RuleBase" id="RU003357"/>
    </source>
</evidence>
<evidence type="ECO:0000256" key="2">
    <source>
        <dbReference type="ARBA" id="ARBA00022448"/>
    </source>
</evidence>
<evidence type="ECO:0000256" key="9">
    <source>
        <dbReference type="ARBA" id="ARBA00023237"/>
    </source>
</evidence>
<dbReference type="InterPro" id="IPR039426">
    <property type="entry name" value="TonB-dep_rcpt-like"/>
</dbReference>
<dbReference type="InterPro" id="IPR012910">
    <property type="entry name" value="Plug_dom"/>
</dbReference>
<dbReference type="Proteomes" id="UP000244677">
    <property type="component" value="Chromosome"/>
</dbReference>
<keyword evidence="7 10" id="KW-0472">Membrane</keyword>
<name>A0A2S1LL58_9FLAO</name>
<dbReference type="PANTHER" id="PTHR30069">
    <property type="entry name" value="TONB-DEPENDENT OUTER MEMBRANE RECEPTOR"/>
    <property type="match status" value="1"/>
</dbReference>
<evidence type="ECO:0000256" key="1">
    <source>
        <dbReference type="ARBA" id="ARBA00004571"/>
    </source>
</evidence>
<dbReference type="Gene3D" id="2.170.130.10">
    <property type="entry name" value="TonB-dependent receptor, plug domain"/>
    <property type="match status" value="1"/>
</dbReference>
<dbReference type="InterPro" id="IPR036942">
    <property type="entry name" value="Beta-barrel_TonB_sf"/>
</dbReference>
<gene>
    <name evidence="15" type="ORF">FK004_04210</name>
</gene>
<evidence type="ECO:0000256" key="12">
    <source>
        <dbReference type="SAM" id="SignalP"/>
    </source>
</evidence>
<evidence type="ECO:0000256" key="3">
    <source>
        <dbReference type="ARBA" id="ARBA00022452"/>
    </source>
</evidence>
<keyword evidence="9 10" id="KW-0998">Cell outer membrane</keyword>
<keyword evidence="4 10" id="KW-0812">Transmembrane</keyword>
<keyword evidence="6 11" id="KW-0798">TonB box</keyword>
<dbReference type="Pfam" id="PF00593">
    <property type="entry name" value="TonB_dep_Rec_b-barrel"/>
    <property type="match status" value="1"/>
</dbReference>
<reference evidence="15 16" key="1">
    <citation type="submission" date="2017-04" db="EMBL/GenBank/DDBJ databases">
        <title>Complete genome sequence of Flavobacterium kingsejong AJ004.</title>
        <authorList>
            <person name="Lee P.C."/>
        </authorList>
    </citation>
    <scope>NUCLEOTIDE SEQUENCE [LARGE SCALE GENOMIC DNA]</scope>
    <source>
        <strain evidence="15 16">AJ004</strain>
    </source>
</reference>
<evidence type="ECO:0000259" key="14">
    <source>
        <dbReference type="Pfam" id="PF07715"/>
    </source>
</evidence>
<feature type="domain" description="TonB-dependent receptor plug" evidence="14">
    <location>
        <begin position="49"/>
        <end position="155"/>
    </location>
</feature>
<feature type="chain" id="PRO_5015496869" evidence="12">
    <location>
        <begin position="22"/>
        <end position="718"/>
    </location>
</feature>
<comment type="subcellular location">
    <subcellularLocation>
        <location evidence="1 10">Cell outer membrane</location>
        <topology evidence="1 10">Multi-pass membrane protein</topology>
    </subcellularLocation>
</comment>
<proteinExistence type="inferred from homology"/>
<accession>A0A2S1LL58</accession>
<sequence>MQIYTKAFLSFSLLVGVSALSQETHKDSLKNNKLEEVVVTGQFEPQSIKKSVSNVRVITKQDIKNLAANNLSDVLNQYLNITVQNSGSDGRSKVSMFGLDSQYFKILVDNIPLVSDTGLGNNIDLTQVNLDDIERIEIIEGSMGVTHGANAVSGILNIITKKFTHTKWEIAANVQEETVGKEFAFFDKGRHIQSFKVSHSISENWFVSVGANRNDFAGFFDDKKGKDYTENDDKRGYRWLPKQQFVTNAMLGYTKDRFSIFYKFDYFNENVDYYNPIVVPVPNYPFESTYFSSDRRYVTNRFYHHLNSNGHLFTKLLYNVSLSFQKQQRDIERFNYYILSDEERNYEKNNFQSKEVIYSTGTVSNFFTNKMFDVQLGYELVNEKGFASAASGTFRDENLQLVDISKRLENYDIFTSAEINLNDKLSIRPGFRYSMQSQFEDQYATSLGFRYLLKKNIELRASIGKSYRTPNFDELYTYFVDSNHNLQGNAALTPEESFSYEVSAKKTSHFDSGLSLSNNVSASYQEVNDRISLIMTQIVPTMEYKYMNIDKYKMWNISTTHQLAYKNFSLKLGASLVGISQKIDLASLNAVSDDAFLYSLQLNSSATYNIPKWNTMFSIYYKYNGKYQQYVQSTVNTVASFELSEVDSYGWMDASVRKTFFKNKFEVTAGARNILNVTDVQSSISGGGNSAHAAASSALQLGYGRSYFLKFTYNLNFN</sequence>
<dbReference type="PROSITE" id="PS52016">
    <property type="entry name" value="TONB_DEPENDENT_REC_3"/>
    <property type="match status" value="1"/>
</dbReference>
<evidence type="ECO:0000313" key="16">
    <source>
        <dbReference type="Proteomes" id="UP000244677"/>
    </source>
</evidence>
<dbReference type="RefSeq" id="WP_108736130.1">
    <property type="nucleotide sequence ID" value="NZ_CP020919.1"/>
</dbReference>
<dbReference type="Pfam" id="PF07715">
    <property type="entry name" value="Plug"/>
    <property type="match status" value="1"/>
</dbReference>
<feature type="signal peptide" evidence="12">
    <location>
        <begin position="1"/>
        <end position="21"/>
    </location>
</feature>
<evidence type="ECO:0000256" key="7">
    <source>
        <dbReference type="ARBA" id="ARBA00023136"/>
    </source>
</evidence>
<dbReference type="SUPFAM" id="SSF56935">
    <property type="entry name" value="Porins"/>
    <property type="match status" value="1"/>
</dbReference>
<dbReference type="InterPro" id="IPR000531">
    <property type="entry name" value="Beta-barrel_TonB"/>
</dbReference>
<evidence type="ECO:0000256" key="4">
    <source>
        <dbReference type="ARBA" id="ARBA00022692"/>
    </source>
</evidence>
<dbReference type="EMBL" id="CP020919">
    <property type="protein sequence ID" value="AWG24494.1"/>
    <property type="molecule type" value="Genomic_DNA"/>
</dbReference>
<dbReference type="GO" id="GO:0015344">
    <property type="term" value="F:siderophore uptake transmembrane transporter activity"/>
    <property type="evidence" value="ECO:0007669"/>
    <property type="project" value="TreeGrafter"/>
</dbReference>
<keyword evidence="3 10" id="KW-1134">Transmembrane beta strand</keyword>
<keyword evidence="5 12" id="KW-0732">Signal</keyword>
<dbReference type="PANTHER" id="PTHR30069:SF29">
    <property type="entry name" value="HEMOGLOBIN AND HEMOGLOBIN-HAPTOGLOBIN-BINDING PROTEIN 1-RELATED"/>
    <property type="match status" value="1"/>
</dbReference>
<protein>
    <submittedName>
        <fullName evidence="15">TonB-dependent receptor</fullName>
    </submittedName>
</protein>
<evidence type="ECO:0000259" key="13">
    <source>
        <dbReference type="Pfam" id="PF00593"/>
    </source>
</evidence>
<dbReference type="OrthoDB" id="9764669at2"/>